<gene>
    <name evidence="2" type="ORF">AAC431_07355</name>
    <name evidence="1" type="ORF">F6H94_00495</name>
</gene>
<protein>
    <submittedName>
        <fullName evidence="1">Alpha/beta hydrolase</fullName>
    </submittedName>
</protein>
<dbReference type="GO" id="GO:0016787">
    <property type="term" value="F:hydrolase activity"/>
    <property type="evidence" value="ECO:0007669"/>
    <property type="project" value="UniProtKB-KW"/>
</dbReference>
<keyword evidence="4" id="KW-1185">Reference proteome</keyword>
<dbReference type="InterPro" id="IPR029058">
    <property type="entry name" value="AB_hydrolase_fold"/>
</dbReference>
<reference evidence="2 4" key="2">
    <citation type="submission" date="2024-04" db="EMBL/GenBank/DDBJ databases">
        <title>Three lactobacilli isolated from voided urine samples from females with type 2 diabetes.</title>
        <authorList>
            <person name="Kula A."/>
            <person name="Stegman N."/>
            <person name="Putonti C."/>
        </authorList>
    </citation>
    <scope>NUCLEOTIDE SEQUENCE [LARGE SCALE GENOMIC DNA]</scope>
    <source>
        <strain evidence="2 4">1855</strain>
    </source>
</reference>
<accession>A0A5N1IGI4</accession>
<dbReference type="AlphaFoldDB" id="A0A5N1IGI4"/>
<comment type="caution">
    <text evidence="1">The sequence shown here is derived from an EMBL/GenBank/DDBJ whole genome shotgun (WGS) entry which is preliminary data.</text>
</comment>
<dbReference type="Proteomes" id="UP001385848">
    <property type="component" value="Unassembled WGS sequence"/>
</dbReference>
<evidence type="ECO:0000313" key="4">
    <source>
        <dbReference type="Proteomes" id="UP001385848"/>
    </source>
</evidence>
<dbReference type="Proteomes" id="UP000327236">
    <property type="component" value="Unassembled WGS sequence"/>
</dbReference>
<dbReference type="SUPFAM" id="SSF53474">
    <property type="entry name" value="alpha/beta-Hydrolases"/>
    <property type="match status" value="1"/>
</dbReference>
<evidence type="ECO:0000313" key="1">
    <source>
        <dbReference type="EMBL" id="KAA9324478.1"/>
    </source>
</evidence>
<evidence type="ECO:0000313" key="3">
    <source>
        <dbReference type="Proteomes" id="UP000327236"/>
    </source>
</evidence>
<dbReference type="GeneID" id="31743674"/>
<dbReference type="EMBL" id="JBBVUL010000015">
    <property type="protein sequence ID" value="MEL0565724.1"/>
    <property type="molecule type" value="Genomic_DNA"/>
</dbReference>
<keyword evidence="1" id="KW-0378">Hydrolase</keyword>
<sequence length="307" mass="34957">MLFNSRKYIEETEHNRIKHSQDPSMFELISLGTLASFPPSRFLLRLHPNKITSYSNYKIEPSTCQQTPILYIHGFRGGDYTTRVLVKEAGKAKHNPHYLKVTCDAVGNFTLEGTWTGDQYPIVQLVFRHRIAGMSAISYYLSRILPFLKKQFKFDTYFAVAHSLGAPAIVATAMHYFKHKNFPTLKKAALIAGPFDGVTYLGDIPNVNYLGEKGRPIAMNLTYLKFILGKKRICPDASVLNIYGNILDETNTDKFISVVSAKSIRYILAPQLKFYQEVEIRGTNAEHSWLHDDPFVNNIINRFLGLK</sequence>
<dbReference type="KEGG" id="lje:BUE77_08060"/>
<dbReference type="EMBL" id="VYWW01000001">
    <property type="protein sequence ID" value="KAA9324478.1"/>
    <property type="molecule type" value="Genomic_DNA"/>
</dbReference>
<dbReference type="InterPro" id="IPR010315">
    <property type="entry name" value="DUF915_hydro-like"/>
</dbReference>
<reference evidence="1 3" key="1">
    <citation type="submission" date="2019-09" db="EMBL/GenBank/DDBJ databases">
        <title>Draft genome sequence assemblies of isolates from the urinary tract.</title>
        <authorList>
            <person name="Mores C.R."/>
            <person name="Putonti C."/>
            <person name="Wolfe A.J."/>
        </authorList>
    </citation>
    <scope>NUCLEOTIDE SEQUENCE [LARGE SCALE GENOMIC DNA]</scope>
    <source>
        <strain evidence="1 3">UMB246</strain>
    </source>
</reference>
<dbReference type="RefSeq" id="WP_006587741.1">
    <property type="nucleotide sequence ID" value="NZ_CATOUV010000001.1"/>
</dbReference>
<dbReference type="OrthoDB" id="503948at2"/>
<name>A0A5N1IGI4_LACJE</name>
<evidence type="ECO:0000313" key="2">
    <source>
        <dbReference type="EMBL" id="MEL0565724.1"/>
    </source>
</evidence>
<organism evidence="1 3">
    <name type="scientific">Lactobacillus jensenii</name>
    <dbReference type="NCBI Taxonomy" id="109790"/>
    <lineage>
        <taxon>Bacteria</taxon>
        <taxon>Bacillati</taxon>
        <taxon>Bacillota</taxon>
        <taxon>Bacilli</taxon>
        <taxon>Lactobacillales</taxon>
        <taxon>Lactobacillaceae</taxon>
        <taxon>Lactobacillus</taxon>
    </lineage>
</organism>
<dbReference type="Pfam" id="PF06028">
    <property type="entry name" value="DUF915"/>
    <property type="match status" value="1"/>
</dbReference>
<proteinExistence type="predicted"/>
<dbReference type="Gene3D" id="3.40.50.1820">
    <property type="entry name" value="alpha/beta hydrolase"/>
    <property type="match status" value="1"/>
</dbReference>